<protein>
    <submittedName>
        <fullName evidence="2">Uncharacterized protein</fullName>
    </submittedName>
</protein>
<name>A0AAW2TAI0_9LAMI</name>
<organism evidence="2">
    <name type="scientific">Sesamum latifolium</name>
    <dbReference type="NCBI Taxonomy" id="2727402"/>
    <lineage>
        <taxon>Eukaryota</taxon>
        <taxon>Viridiplantae</taxon>
        <taxon>Streptophyta</taxon>
        <taxon>Embryophyta</taxon>
        <taxon>Tracheophyta</taxon>
        <taxon>Spermatophyta</taxon>
        <taxon>Magnoliopsida</taxon>
        <taxon>eudicotyledons</taxon>
        <taxon>Gunneridae</taxon>
        <taxon>Pentapetalae</taxon>
        <taxon>asterids</taxon>
        <taxon>lamiids</taxon>
        <taxon>Lamiales</taxon>
        <taxon>Pedaliaceae</taxon>
        <taxon>Sesamum</taxon>
    </lineage>
</organism>
<dbReference type="EMBL" id="JACGWN010000015">
    <property type="protein sequence ID" value="KAL0401385.1"/>
    <property type="molecule type" value="Genomic_DNA"/>
</dbReference>
<evidence type="ECO:0000256" key="1">
    <source>
        <dbReference type="SAM" id="MobiDB-lite"/>
    </source>
</evidence>
<reference evidence="2" key="1">
    <citation type="submission" date="2020-06" db="EMBL/GenBank/DDBJ databases">
        <authorList>
            <person name="Li T."/>
            <person name="Hu X."/>
            <person name="Zhang T."/>
            <person name="Song X."/>
            <person name="Zhang H."/>
            <person name="Dai N."/>
            <person name="Sheng W."/>
            <person name="Hou X."/>
            <person name="Wei L."/>
        </authorList>
    </citation>
    <scope>NUCLEOTIDE SEQUENCE</scope>
    <source>
        <strain evidence="2">KEN1</strain>
        <tissue evidence="2">Leaf</tissue>
    </source>
</reference>
<gene>
    <name evidence="2" type="ORF">Slati_4168400</name>
</gene>
<feature type="compositionally biased region" description="Basic and acidic residues" evidence="1">
    <location>
        <begin position="22"/>
        <end position="31"/>
    </location>
</feature>
<reference evidence="2" key="2">
    <citation type="journal article" date="2024" name="Plant">
        <title>Genomic evolution and insights into agronomic trait innovations of Sesamum species.</title>
        <authorList>
            <person name="Miao H."/>
            <person name="Wang L."/>
            <person name="Qu L."/>
            <person name="Liu H."/>
            <person name="Sun Y."/>
            <person name="Le M."/>
            <person name="Wang Q."/>
            <person name="Wei S."/>
            <person name="Zheng Y."/>
            <person name="Lin W."/>
            <person name="Duan Y."/>
            <person name="Cao H."/>
            <person name="Xiong S."/>
            <person name="Wang X."/>
            <person name="Wei L."/>
            <person name="Li C."/>
            <person name="Ma Q."/>
            <person name="Ju M."/>
            <person name="Zhao R."/>
            <person name="Li G."/>
            <person name="Mu C."/>
            <person name="Tian Q."/>
            <person name="Mei H."/>
            <person name="Zhang T."/>
            <person name="Gao T."/>
            <person name="Zhang H."/>
        </authorList>
    </citation>
    <scope>NUCLEOTIDE SEQUENCE</scope>
    <source>
        <strain evidence="2">KEN1</strain>
    </source>
</reference>
<proteinExistence type="predicted"/>
<dbReference type="AlphaFoldDB" id="A0AAW2TAI0"/>
<sequence length="51" mass="5081">MRVERVDGGGSVGDGAGVRRTAAHEREREADGDLMGLRQTAAAGVAADGGA</sequence>
<accession>A0AAW2TAI0</accession>
<comment type="caution">
    <text evidence="2">The sequence shown here is derived from an EMBL/GenBank/DDBJ whole genome shotgun (WGS) entry which is preliminary data.</text>
</comment>
<evidence type="ECO:0000313" key="2">
    <source>
        <dbReference type="EMBL" id="KAL0401385.1"/>
    </source>
</evidence>
<feature type="region of interest" description="Disordered" evidence="1">
    <location>
        <begin position="1"/>
        <end position="37"/>
    </location>
</feature>